<accession>A0A6M3X668</accession>
<dbReference type="EMBL" id="MT143958">
    <property type="protein sequence ID" value="QJH93232.1"/>
    <property type="molecule type" value="Genomic_DNA"/>
</dbReference>
<organism evidence="1">
    <name type="scientific">viral metagenome</name>
    <dbReference type="NCBI Taxonomy" id="1070528"/>
    <lineage>
        <taxon>unclassified sequences</taxon>
        <taxon>metagenomes</taxon>
        <taxon>organismal metagenomes</taxon>
    </lineage>
</organism>
<protein>
    <submittedName>
        <fullName evidence="1">Putative transcription factor TFIIB zinc-binding motif</fullName>
    </submittedName>
</protein>
<gene>
    <name evidence="1" type="ORF">MM171B03584_0006</name>
</gene>
<sequence>MRCPKCGSKYLLRSHIVGSRICDRCEIRFDIKTKQWTKIVITKEEEEKVLNAN</sequence>
<proteinExistence type="predicted"/>
<dbReference type="AlphaFoldDB" id="A0A6M3X668"/>
<reference evidence="1" key="1">
    <citation type="submission" date="2020-03" db="EMBL/GenBank/DDBJ databases">
        <title>The deep terrestrial virosphere.</title>
        <authorList>
            <person name="Holmfeldt K."/>
            <person name="Nilsson E."/>
            <person name="Simone D."/>
            <person name="Lopez-Fernandez M."/>
            <person name="Wu X."/>
            <person name="de Brujin I."/>
            <person name="Lundin D."/>
            <person name="Andersson A."/>
            <person name="Bertilsson S."/>
            <person name="Dopson M."/>
        </authorList>
    </citation>
    <scope>NUCLEOTIDE SEQUENCE</scope>
    <source>
        <strain evidence="1">MM171B03584</strain>
    </source>
</reference>
<name>A0A6M3X668_9ZZZZ</name>
<evidence type="ECO:0000313" key="1">
    <source>
        <dbReference type="EMBL" id="QJH93232.1"/>
    </source>
</evidence>